<dbReference type="InterPro" id="IPR045865">
    <property type="entry name" value="ACT-like_dom_sf"/>
</dbReference>
<dbReference type="NCBIfam" id="NF008865">
    <property type="entry name" value="PRK11898.1"/>
    <property type="match status" value="1"/>
</dbReference>
<evidence type="ECO:0000256" key="4">
    <source>
        <dbReference type="ARBA" id="ARBA00023141"/>
    </source>
</evidence>
<organism evidence="10 11">
    <name type="scientific">Corynebacterium suicordis DSM 45110</name>
    <dbReference type="NCBI Taxonomy" id="1121369"/>
    <lineage>
        <taxon>Bacteria</taxon>
        <taxon>Bacillati</taxon>
        <taxon>Actinomycetota</taxon>
        <taxon>Actinomycetes</taxon>
        <taxon>Mycobacteriales</taxon>
        <taxon>Corynebacteriaceae</taxon>
        <taxon>Corynebacterium</taxon>
    </lineage>
</organism>
<keyword evidence="6 10" id="KW-0456">Lyase</keyword>
<feature type="domain" description="Prephenate dehydratase" evidence="9">
    <location>
        <begin position="28"/>
        <end position="210"/>
    </location>
</feature>
<feature type="region of interest" description="Disordered" evidence="8">
    <location>
        <begin position="308"/>
        <end position="349"/>
    </location>
</feature>
<dbReference type="Gene3D" id="3.40.190.10">
    <property type="entry name" value="Periplasmic binding protein-like II"/>
    <property type="match status" value="2"/>
</dbReference>
<gene>
    <name evidence="10" type="primary">pheA</name>
    <name evidence="10" type="ORF">IRY30_09685</name>
</gene>
<dbReference type="SUPFAM" id="SSF53850">
    <property type="entry name" value="Periplasmic binding protein-like II"/>
    <property type="match status" value="1"/>
</dbReference>
<evidence type="ECO:0000256" key="1">
    <source>
        <dbReference type="ARBA" id="ARBA00004741"/>
    </source>
</evidence>
<name>A0ABR9ZLN1_9CORY</name>
<dbReference type="EC" id="4.2.1.51" evidence="2"/>
<reference evidence="10 11" key="1">
    <citation type="submission" date="2020-10" db="EMBL/GenBank/DDBJ databases">
        <title>Novel species in genus Corynebacterium.</title>
        <authorList>
            <person name="Zhang G."/>
        </authorList>
    </citation>
    <scope>NUCLEOTIDE SEQUENCE [LARGE SCALE GENOMIC DNA]</scope>
    <source>
        <strain evidence="10 11">DSM 45110</strain>
    </source>
</reference>
<keyword evidence="11" id="KW-1185">Reference proteome</keyword>
<dbReference type="RefSeq" id="WP_194557215.1">
    <property type="nucleotide sequence ID" value="NZ_JADKMY010000003.1"/>
</dbReference>
<evidence type="ECO:0000256" key="3">
    <source>
        <dbReference type="ARBA" id="ARBA00022605"/>
    </source>
</evidence>
<evidence type="ECO:0000313" key="10">
    <source>
        <dbReference type="EMBL" id="MBF4554340.1"/>
    </source>
</evidence>
<dbReference type="CDD" id="cd13632">
    <property type="entry name" value="PBP2_Aa-PDT_like"/>
    <property type="match status" value="1"/>
</dbReference>
<keyword evidence="4" id="KW-0057">Aromatic amino acid biosynthesis</keyword>
<dbReference type="PANTHER" id="PTHR21022">
    <property type="entry name" value="PREPHENATE DEHYDRATASE P PROTEIN"/>
    <property type="match status" value="1"/>
</dbReference>
<dbReference type="EMBL" id="JADKMY010000003">
    <property type="protein sequence ID" value="MBF4554340.1"/>
    <property type="molecule type" value="Genomic_DNA"/>
</dbReference>
<evidence type="ECO:0000256" key="2">
    <source>
        <dbReference type="ARBA" id="ARBA00013147"/>
    </source>
</evidence>
<evidence type="ECO:0000256" key="6">
    <source>
        <dbReference type="ARBA" id="ARBA00023239"/>
    </source>
</evidence>
<dbReference type="Pfam" id="PF00800">
    <property type="entry name" value="PDT"/>
    <property type="match status" value="1"/>
</dbReference>
<accession>A0ABR9ZLN1</accession>
<comment type="catalytic activity">
    <reaction evidence="7">
        <text>prephenate + H(+) = 3-phenylpyruvate + CO2 + H2O</text>
        <dbReference type="Rhea" id="RHEA:21648"/>
        <dbReference type="ChEBI" id="CHEBI:15377"/>
        <dbReference type="ChEBI" id="CHEBI:15378"/>
        <dbReference type="ChEBI" id="CHEBI:16526"/>
        <dbReference type="ChEBI" id="CHEBI:18005"/>
        <dbReference type="ChEBI" id="CHEBI:29934"/>
        <dbReference type="EC" id="4.2.1.51"/>
    </reaction>
</comment>
<keyword evidence="3" id="KW-0028">Amino-acid biosynthesis</keyword>
<evidence type="ECO:0000256" key="8">
    <source>
        <dbReference type="SAM" id="MobiDB-lite"/>
    </source>
</evidence>
<feature type="region of interest" description="Disordered" evidence="8">
    <location>
        <begin position="1"/>
        <end position="23"/>
    </location>
</feature>
<protein>
    <recommendedName>
        <fullName evidence="2">prephenate dehydratase</fullName>
        <ecNumber evidence="2">4.2.1.51</ecNumber>
    </recommendedName>
</protein>
<dbReference type="PANTHER" id="PTHR21022:SF19">
    <property type="entry name" value="PREPHENATE DEHYDRATASE-RELATED"/>
    <property type="match status" value="1"/>
</dbReference>
<dbReference type="PROSITE" id="PS51171">
    <property type="entry name" value="PREPHENATE_DEHYDR_3"/>
    <property type="match status" value="1"/>
</dbReference>
<dbReference type="SUPFAM" id="SSF55021">
    <property type="entry name" value="ACT-like"/>
    <property type="match status" value="1"/>
</dbReference>
<evidence type="ECO:0000259" key="9">
    <source>
        <dbReference type="PROSITE" id="PS51171"/>
    </source>
</evidence>
<dbReference type="Proteomes" id="UP000635902">
    <property type="component" value="Unassembled WGS sequence"/>
</dbReference>
<proteinExistence type="predicted"/>
<comment type="caution">
    <text evidence="10">The sequence shown here is derived from an EMBL/GenBank/DDBJ whole genome shotgun (WGS) entry which is preliminary data.</text>
</comment>
<dbReference type="Gene3D" id="3.30.70.260">
    <property type="match status" value="1"/>
</dbReference>
<evidence type="ECO:0000313" key="11">
    <source>
        <dbReference type="Proteomes" id="UP000635902"/>
    </source>
</evidence>
<dbReference type="GO" id="GO:0004664">
    <property type="term" value="F:prephenate dehydratase activity"/>
    <property type="evidence" value="ECO:0007669"/>
    <property type="project" value="UniProtKB-EC"/>
</dbReference>
<evidence type="ECO:0000256" key="7">
    <source>
        <dbReference type="ARBA" id="ARBA00047848"/>
    </source>
</evidence>
<evidence type="ECO:0000256" key="5">
    <source>
        <dbReference type="ARBA" id="ARBA00023222"/>
    </source>
</evidence>
<feature type="compositionally biased region" description="Polar residues" evidence="8">
    <location>
        <begin position="1"/>
        <end position="16"/>
    </location>
</feature>
<comment type="pathway">
    <text evidence="1">Amino-acid biosynthesis; L-phenylalanine biosynthesis; phenylpyruvate from prephenate: step 1/1.</text>
</comment>
<dbReference type="InterPro" id="IPR001086">
    <property type="entry name" value="Preph_deHydtase"/>
</dbReference>
<sequence>MTPGNDSPSPSTQSAVAATPSRAGAATRVAFLGPRGTFTEQAMEEMIRQGYLPADTEGIPVGSPRAALDEVRAGNADFACVALESSVDGPIAQTEDALMFGKPLIIVREVLVPVEFSILVRPGTKPEDISTFSTHPAAEAQVRQWVAKNLPNAEFLPARSNAAAAQDVAEGRADAAAAPPRAGQLQHLDTLAASVADVPGAFTRFVLVAPPGNIPPKTGDDRTGVTFTLVNKPSSLLDALSEFSVRGVDMSRISSRPTREVPGTYYFHVGLVGHIQDEAMAEALAGLYRCTQYLRFLGSWPRAELGEANGGVNGEGNHRKHPPAGTFPPDYSESRSWVDKLQEQTEGTH</sequence>
<feature type="compositionally biased region" description="Basic and acidic residues" evidence="8">
    <location>
        <begin position="332"/>
        <end position="349"/>
    </location>
</feature>
<dbReference type="CDD" id="cd04905">
    <property type="entry name" value="ACT_CM-PDT"/>
    <property type="match status" value="1"/>
</dbReference>
<keyword evidence="5" id="KW-0584">Phenylalanine biosynthesis</keyword>